<dbReference type="Pfam" id="PF04437">
    <property type="entry name" value="RINT1_TIP1"/>
    <property type="match status" value="1"/>
</dbReference>
<dbReference type="EMBL" id="JBBNAF010000001">
    <property type="protein sequence ID" value="KAK9170575.1"/>
    <property type="molecule type" value="Genomic_DNA"/>
</dbReference>
<name>A0AAP0Q7P1_9MAGN</name>
<evidence type="ECO:0000313" key="1">
    <source>
        <dbReference type="EMBL" id="KAK9170575.1"/>
    </source>
</evidence>
<dbReference type="InterPro" id="IPR007528">
    <property type="entry name" value="RINT1_Tip20"/>
</dbReference>
<dbReference type="PANTHER" id="PTHR13520">
    <property type="entry name" value="RAD50-INTERACTING PROTEIN 1 RINT-1"/>
    <property type="match status" value="1"/>
</dbReference>
<dbReference type="PANTHER" id="PTHR13520:SF0">
    <property type="entry name" value="RAD50-INTERACTING PROTEIN 1"/>
    <property type="match status" value="1"/>
</dbReference>
<evidence type="ECO:0008006" key="3">
    <source>
        <dbReference type="Google" id="ProtNLM"/>
    </source>
</evidence>
<comment type="caution">
    <text evidence="1">The sequence shown here is derived from an EMBL/GenBank/DDBJ whole genome shotgun (WGS) entry which is preliminary data.</text>
</comment>
<sequence length="806" mass="92848">MENEISISIPIPQHALKFLNDHFKTREDLSKASSISIELKRSCADTDRNLTTLHKNLSSLIDQWISRSNALKPTFNRLDFKFQDMDSGGIRRILGEELPMLAKEVRRIETVRAYAETALRLEALVGDLEDEVFCVLGRNVANVFTPNATKDFLWKQDKLLDAVKTINSIEDIVAFIIKSKSQWFRLLKSVDVRVDKSLLSLRLQAIADHRALLASLGWPPPLTSESNRDKGSELPNPLVLMQGNKREDILEAFYLYVLCSICRPDVQERQLDFVGTKDYCKLGLWAIDELVSPIASRVERHFLRWYDRPNFIFALVYKITKDFAPGIDDVLQPMIDEARLVGYSAKEAWVSSMVKMLSTFLAKRMFPVLYERYQDKKQKQEVGNSWLHLIDLIIAFDKQMQTLASMGTTSFIRESLESGGTLRDLSALSIFCDRCEWLKLWAKIELKDALEKLNLVLENDGSWTIHSKTKLETREMEPFSLSTEDDFKAPVIADAVIKTMQSMTDRCQTLPVNLLRVEFIRFSACRFLWNFFNIMLQRCAETEFVAGHAEDNAIMQVCASINAARYCESVLREWNEDVNYLEMRIAELDSNACLEKDLDDNCYFFEDEIKFLMKFETDWLGEIMSDLLRRFDMLSREYVENKEQWGLELEDSALNAVVGDDNLSITSDFVEALDSLRDRLHTLEGYLNSTDFLDLWRSVAEGLDHFIFSSIVIKAPSFSEKGIAQFSVDMRALFLVFRPLCSRPEAFFPSIRDSLKLLELNSEDVKHLQSLLSHGRQTSEHSRRYGIVYISLDEAEKIVKSRNLLV</sequence>
<dbReference type="Gene3D" id="1.20.58.670">
    <property type="entry name" value="Dsl1p vesicle tethering complex, Tip20p subunit, domain D"/>
    <property type="match status" value="1"/>
</dbReference>
<evidence type="ECO:0000313" key="2">
    <source>
        <dbReference type="Proteomes" id="UP001420932"/>
    </source>
</evidence>
<dbReference type="GO" id="GO:0060628">
    <property type="term" value="P:regulation of ER to Golgi vesicle-mediated transport"/>
    <property type="evidence" value="ECO:0007669"/>
    <property type="project" value="TreeGrafter"/>
</dbReference>
<gene>
    <name evidence="1" type="ORF">Syun_002715</name>
</gene>
<dbReference type="InterPro" id="IPR042044">
    <property type="entry name" value="EXOC6PINT-1/Sec15/Tip20_C_dom2"/>
</dbReference>
<dbReference type="GO" id="GO:0006888">
    <property type="term" value="P:endoplasmic reticulum to Golgi vesicle-mediated transport"/>
    <property type="evidence" value="ECO:0007669"/>
    <property type="project" value="InterPro"/>
</dbReference>
<keyword evidence="2" id="KW-1185">Reference proteome</keyword>
<dbReference type="Proteomes" id="UP001420932">
    <property type="component" value="Unassembled WGS sequence"/>
</dbReference>
<dbReference type="GO" id="GO:0070939">
    <property type="term" value="C:Dsl1/NZR complex"/>
    <property type="evidence" value="ECO:0007669"/>
    <property type="project" value="InterPro"/>
</dbReference>
<accession>A0AAP0Q7P1</accession>
<dbReference type="GO" id="GO:0006890">
    <property type="term" value="P:retrograde vesicle-mediated transport, Golgi to endoplasmic reticulum"/>
    <property type="evidence" value="ECO:0007669"/>
    <property type="project" value="InterPro"/>
</dbReference>
<dbReference type="AlphaFoldDB" id="A0AAP0Q7P1"/>
<dbReference type="PROSITE" id="PS51386">
    <property type="entry name" value="RINT1_TIP20"/>
    <property type="match status" value="1"/>
</dbReference>
<organism evidence="1 2">
    <name type="scientific">Stephania yunnanensis</name>
    <dbReference type="NCBI Taxonomy" id="152371"/>
    <lineage>
        <taxon>Eukaryota</taxon>
        <taxon>Viridiplantae</taxon>
        <taxon>Streptophyta</taxon>
        <taxon>Embryophyta</taxon>
        <taxon>Tracheophyta</taxon>
        <taxon>Spermatophyta</taxon>
        <taxon>Magnoliopsida</taxon>
        <taxon>Ranunculales</taxon>
        <taxon>Menispermaceae</taxon>
        <taxon>Menispermoideae</taxon>
        <taxon>Cissampelideae</taxon>
        <taxon>Stephania</taxon>
    </lineage>
</organism>
<protein>
    <recommendedName>
        <fullName evidence="3">RAD50-interacting protein 1</fullName>
    </recommendedName>
</protein>
<proteinExistence type="predicted"/>
<reference evidence="1 2" key="1">
    <citation type="submission" date="2024-01" db="EMBL/GenBank/DDBJ databases">
        <title>Genome assemblies of Stephania.</title>
        <authorList>
            <person name="Yang L."/>
        </authorList>
    </citation>
    <scope>NUCLEOTIDE SEQUENCE [LARGE SCALE GENOMIC DNA]</scope>
    <source>
        <strain evidence="1">YNDBR</strain>
        <tissue evidence="1">Leaf</tissue>
    </source>
</reference>